<sequence>MLVFSFPEISGDLDLDLDLEGDSCDNLVSNILFITSLLTVGSALVSNIPAGLQEHDLWYEAYALSGFVGVSHLWTVDFETSIAKLSARVKRLSKGTSITTGRWSNDEESCVDKEEGEEGCSGGGIEGNKASEDEVRNICILIASPGSLEDILQAVDYDRELHTVRTTTGTMASRTTHFLDEWEVRNKSVVEIELDHHGYTDAYQQWYYLHGVLIDVGKQRCRVPPEGNVRTKRYRMRLRHIFSILAQSSTNINPRETR</sequence>
<dbReference type="EMBL" id="OOIL02001092">
    <property type="protein sequence ID" value="VFQ71868.1"/>
    <property type="molecule type" value="Genomic_DNA"/>
</dbReference>
<protein>
    <submittedName>
        <fullName evidence="1">Uncharacterized protein</fullName>
    </submittedName>
</protein>
<evidence type="ECO:0000313" key="1">
    <source>
        <dbReference type="EMBL" id="VFQ71868.1"/>
    </source>
</evidence>
<accession>A0A484L6F4</accession>
<proteinExistence type="predicted"/>
<evidence type="ECO:0000313" key="2">
    <source>
        <dbReference type="Proteomes" id="UP000595140"/>
    </source>
</evidence>
<reference evidence="1 2" key="1">
    <citation type="submission" date="2018-04" db="EMBL/GenBank/DDBJ databases">
        <authorList>
            <person name="Vogel A."/>
        </authorList>
    </citation>
    <scope>NUCLEOTIDE SEQUENCE [LARGE SCALE GENOMIC DNA]</scope>
</reference>
<organism evidence="1 2">
    <name type="scientific">Cuscuta campestris</name>
    <dbReference type="NCBI Taxonomy" id="132261"/>
    <lineage>
        <taxon>Eukaryota</taxon>
        <taxon>Viridiplantae</taxon>
        <taxon>Streptophyta</taxon>
        <taxon>Embryophyta</taxon>
        <taxon>Tracheophyta</taxon>
        <taxon>Spermatophyta</taxon>
        <taxon>Magnoliopsida</taxon>
        <taxon>eudicotyledons</taxon>
        <taxon>Gunneridae</taxon>
        <taxon>Pentapetalae</taxon>
        <taxon>asterids</taxon>
        <taxon>lamiids</taxon>
        <taxon>Solanales</taxon>
        <taxon>Convolvulaceae</taxon>
        <taxon>Cuscuteae</taxon>
        <taxon>Cuscuta</taxon>
        <taxon>Cuscuta subgen. Grammica</taxon>
        <taxon>Cuscuta sect. Cleistogrammica</taxon>
    </lineage>
</organism>
<keyword evidence="2" id="KW-1185">Reference proteome</keyword>
<dbReference type="AlphaFoldDB" id="A0A484L6F4"/>
<name>A0A484L6F4_9ASTE</name>
<gene>
    <name evidence="1" type="ORF">CCAM_LOCUS13644</name>
</gene>
<dbReference type="Proteomes" id="UP000595140">
    <property type="component" value="Unassembled WGS sequence"/>
</dbReference>